<dbReference type="Proteomes" id="UP000199399">
    <property type="component" value="Unassembled WGS sequence"/>
</dbReference>
<evidence type="ECO:0000313" key="1">
    <source>
        <dbReference type="EMBL" id="SDF48049.1"/>
    </source>
</evidence>
<accession>A0A1G7LGF9</accession>
<dbReference type="STRING" id="218672.SAMN04489759_102283"/>
<protein>
    <submittedName>
        <fullName evidence="1">Uncharacterized protein</fullName>
    </submittedName>
</protein>
<sequence length="127" mass="13493">MLYRFAPRSLSIVALVLGGALLAGCTQFPELDRTITPEKEAADYPDLVPIDPLLAQAEAGRIDPAQTEAELTGRAAGLQSRANRISGGGSSAASASRLARLRARAAELRQAGLTPQERKRLEEEPAE</sequence>
<gene>
    <name evidence="1" type="ORF">SAMN04489759_102283</name>
</gene>
<reference evidence="2" key="1">
    <citation type="submission" date="2016-10" db="EMBL/GenBank/DDBJ databases">
        <authorList>
            <person name="Varghese N."/>
            <person name="Submissions S."/>
        </authorList>
    </citation>
    <scope>NUCLEOTIDE SEQUENCE [LARGE SCALE GENOMIC DNA]</scope>
    <source>
        <strain evidence="2">DSM 16477</strain>
    </source>
</reference>
<name>A0A1G7LGF9_9RHOB</name>
<evidence type="ECO:0000313" key="2">
    <source>
        <dbReference type="Proteomes" id="UP000199399"/>
    </source>
</evidence>
<dbReference type="PROSITE" id="PS51257">
    <property type="entry name" value="PROKAR_LIPOPROTEIN"/>
    <property type="match status" value="1"/>
</dbReference>
<dbReference type="EMBL" id="FNBP01000002">
    <property type="protein sequence ID" value="SDF48049.1"/>
    <property type="molecule type" value="Genomic_DNA"/>
</dbReference>
<keyword evidence="2" id="KW-1185">Reference proteome</keyword>
<proteinExistence type="predicted"/>
<organism evidence="1 2">
    <name type="scientific">Sulfitobacter delicatus</name>
    <dbReference type="NCBI Taxonomy" id="218672"/>
    <lineage>
        <taxon>Bacteria</taxon>
        <taxon>Pseudomonadati</taxon>
        <taxon>Pseudomonadota</taxon>
        <taxon>Alphaproteobacteria</taxon>
        <taxon>Rhodobacterales</taxon>
        <taxon>Roseobacteraceae</taxon>
        <taxon>Sulfitobacter</taxon>
    </lineage>
</organism>
<dbReference type="AlphaFoldDB" id="A0A1G7LGF9"/>